<evidence type="ECO:0000313" key="3">
    <source>
        <dbReference type="EMBL" id="KAL1501560.1"/>
    </source>
</evidence>
<feature type="transmembrane region" description="Helical" evidence="1">
    <location>
        <begin position="213"/>
        <end position="233"/>
    </location>
</feature>
<dbReference type="PANTHER" id="PTHR12771">
    <property type="entry name" value="ENGULFMENT AND CELL MOTILITY"/>
    <property type="match status" value="1"/>
</dbReference>
<keyword evidence="4" id="KW-1185">Reference proteome</keyword>
<feature type="domain" description="ELMO" evidence="2">
    <location>
        <begin position="140"/>
        <end position="296"/>
    </location>
</feature>
<dbReference type="InterPro" id="IPR050868">
    <property type="entry name" value="ELMO_domain-containing"/>
</dbReference>
<reference evidence="3 4" key="1">
    <citation type="submission" date="2024-05" db="EMBL/GenBank/DDBJ databases">
        <title>Genetic variation in Jamaican populations of the coffee berry borer (Hypothenemus hampei).</title>
        <authorList>
            <person name="Errbii M."/>
            <person name="Myrie A."/>
        </authorList>
    </citation>
    <scope>NUCLEOTIDE SEQUENCE [LARGE SCALE GENOMIC DNA]</scope>
    <source>
        <strain evidence="3">JA-Hopewell-2020-01-JO</strain>
        <tissue evidence="3">Whole body</tissue>
    </source>
</reference>
<accession>A0ABD1ESH4</accession>
<dbReference type="Pfam" id="PF04727">
    <property type="entry name" value="ELMO_CED12"/>
    <property type="match status" value="1"/>
</dbReference>
<dbReference type="PANTHER" id="PTHR12771:SF51">
    <property type="entry name" value="LD01482P"/>
    <property type="match status" value="1"/>
</dbReference>
<comment type="caution">
    <text evidence="3">The sequence shown here is derived from an EMBL/GenBank/DDBJ whole genome shotgun (WGS) entry which is preliminary data.</text>
</comment>
<keyword evidence="1" id="KW-0812">Transmembrane</keyword>
<organism evidence="3 4">
    <name type="scientific">Hypothenemus hampei</name>
    <name type="common">Coffee berry borer</name>
    <dbReference type="NCBI Taxonomy" id="57062"/>
    <lineage>
        <taxon>Eukaryota</taxon>
        <taxon>Metazoa</taxon>
        <taxon>Ecdysozoa</taxon>
        <taxon>Arthropoda</taxon>
        <taxon>Hexapoda</taxon>
        <taxon>Insecta</taxon>
        <taxon>Pterygota</taxon>
        <taxon>Neoptera</taxon>
        <taxon>Endopterygota</taxon>
        <taxon>Coleoptera</taxon>
        <taxon>Polyphaga</taxon>
        <taxon>Cucujiformia</taxon>
        <taxon>Curculionidae</taxon>
        <taxon>Scolytinae</taxon>
        <taxon>Hypothenemus</taxon>
    </lineage>
</organism>
<dbReference type="Proteomes" id="UP001566132">
    <property type="component" value="Unassembled WGS sequence"/>
</dbReference>
<dbReference type="EMBL" id="JBDJPC010000005">
    <property type="protein sequence ID" value="KAL1501560.1"/>
    <property type="molecule type" value="Genomic_DNA"/>
</dbReference>
<protein>
    <recommendedName>
        <fullName evidence="2">ELMO domain-containing protein</fullName>
    </recommendedName>
</protein>
<proteinExistence type="predicted"/>
<gene>
    <name evidence="3" type="ORF">ABEB36_006861</name>
</gene>
<evidence type="ECO:0000259" key="2">
    <source>
        <dbReference type="PROSITE" id="PS51335"/>
    </source>
</evidence>
<keyword evidence="1" id="KW-0472">Membrane</keyword>
<keyword evidence="1" id="KW-1133">Transmembrane helix</keyword>
<evidence type="ECO:0000256" key="1">
    <source>
        <dbReference type="SAM" id="Phobius"/>
    </source>
</evidence>
<name>A0ABD1ESH4_HYPHA</name>
<dbReference type="AlphaFoldDB" id="A0ABD1ESH4"/>
<dbReference type="PROSITE" id="PS51335">
    <property type="entry name" value="ELMO"/>
    <property type="match status" value="1"/>
</dbReference>
<dbReference type="InterPro" id="IPR006816">
    <property type="entry name" value="ELMO_dom"/>
</dbReference>
<sequence>MNLHFWWFFTSYLRPIIKWFLRKTTGLCELQRICYGTVSGAPRVVAVERSLNLSRTRQIRQLVDHLNDIADQKRFTDVNERKILKGAVNTVLAVKKINPKTHYQFGIAFGKCVEQIWGYRQLVAEVEHLRKICFDSDICEHERKLYDLWKYLMPEEELEGRVSKQWQTIGFQGEDPKTDFRGMGMLGLENLLFFASEYRAPAQHVLMHSQHPTYGYCFAIVGINLTSMAWVLLRDGTAKTYFYNISRSLPTIRLFHSFYSYLFYEFDKFWVQTKPQDIMQFSNVKEKFEKNIRTMLKNPCSNFKIALTVENV</sequence>
<evidence type="ECO:0000313" key="4">
    <source>
        <dbReference type="Proteomes" id="UP001566132"/>
    </source>
</evidence>